<reference evidence="1" key="1">
    <citation type="journal article" date="2014" name="Front. Microbiol.">
        <title>High frequency of phylogenetically diverse reductive dehalogenase-homologous genes in deep subseafloor sedimentary metagenomes.</title>
        <authorList>
            <person name="Kawai M."/>
            <person name="Futagami T."/>
            <person name="Toyoda A."/>
            <person name="Takaki Y."/>
            <person name="Nishi S."/>
            <person name="Hori S."/>
            <person name="Arai W."/>
            <person name="Tsubouchi T."/>
            <person name="Morono Y."/>
            <person name="Uchiyama I."/>
            <person name="Ito T."/>
            <person name="Fujiyama A."/>
            <person name="Inagaki F."/>
            <person name="Takami H."/>
        </authorList>
    </citation>
    <scope>NUCLEOTIDE SEQUENCE</scope>
    <source>
        <strain evidence="1">Expedition CK06-06</strain>
    </source>
</reference>
<sequence length="49" mass="5679">MSHYHCLICGKTIKKGFFTILPRKACEACMKKYDAEIGEAANILWRMKE</sequence>
<gene>
    <name evidence="1" type="ORF">S01H4_10215</name>
</gene>
<dbReference type="EMBL" id="BART01003861">
    <property type="protein sequence ID" value="GAG62665.1"/>
    <property type="molecule type" value="Genomic_DNA"/>
</dbReference>
<proteinExistence type="predicted"/>
<name>X0Z0X9_9ZZZZ</name>
<dbReference type="AlphaFoldDB" id="X0Z0X9"/>
<evidence type="ECO:0000313" key="1">
    <source>
        <dbReference type="EMBL" id="GAG62665.1"/>
    </source>
</evidence>
<accession>X0Z0X9</accession>
<protein>
    <submittedName>
        <fullName evidence="1">Uncharacterized protein</fullName>
    </submittedName>
</protein>
<comment type="caution">
    <text evidence="1">The sequence shown here is derived from an EMBL/GenBank/DDBJ whole genome shotgun (WGS) entry which is preliminary data.</text>
</comment>
<organism evidence="1">
    <name type="scientific">marine sediment metagenome</name>
    <dbReference type="NCBI Taxonomy" id="412755"/>
    <lineage>
        <taxon>unclassified sequences</taxon>
        <taxon>metagenomes</taxon>
        <taxon>ecological metagenomes</taxon>
    </lineage>
</organism>